<feature type="binding site" evidence="6">
    <location>
        <position position="58"/>
    </location>
    <ligand>
        <name>substrate</name>
    </ligand>
</feature>
<name>A0AAN7W557_9SACH</name>
<accession>A0AAN7W557</accession>
<dbReference type="Proteomes" id="UP001306508">
    <property type="component" value="Unassembled WGS sequence"/>
</dbReference>
<dbReference type="GO" id="GO:0005524">
    <property type="term" value="F:ATP binding"/>
    <property type="evidence" value="ECO:0007669"/>
    <property type="project" value="UniProtKB-KW"/>
</dbReference>
<dbReference type="GO" id="GO:0030272">
    <property type="term" value="F:5-formyltetrahydrofolate cyclo-ligase activity"/>
    <property type="evidence" value="ECO:0007669"/>
    <property type="project" value="UniProtKB-EC"/>
</dbReference>
<gene>
    <name evidence="7" type="ORF">RI543_000991</name>
</gene>
<dbReference type="SUPFAM" id="SSF100950">
    <property type="entry name" value="NagB/RpiA/CoA transferase-like"/>
    <property type="match status" value="1"/>
</dbReference>
<dbReference type="InterPro" id="IPR037171">
    <property type="entry name" value="NagB/RpiA_transferase-like"/>
</dbReference>
<dbReference type="EC" id="6.3.3.2" evidence="5"/>
<evidence type="ECO:0000313" key="8">
    <source>
        <dbReference type="Proteomes" id="UP001306508"/>
    </source>
</evidence>
<dbReference type="GO" id="GO:0009396">
    <property type="term" value="P:folic acid-containing compound biosynthetic process"/>
    <property type="evidence" value="ECO:0007669"/>
    <property type="project" value="TreeGrafter"/>
</dbReference>
<dbReference type="GO" id="GO:0005739">
    <property type="term" value="C:mitochondrion"/>
    <property type="evidence" value="ECO:0007669"/>
    <property type="project" value="TreeGrafter"/>
</dbReference>
<evidence type="ECO:0000313" key="7">
    <source>
        <dbReference type="EMBL" id="KAK5781444.1"/>
    </source>
</evidence>
<comment type="caution">
    <text evidence="7">The sequence shown here is derived from an EMBL/GenBank/DDBJ whole genome shotgun (WGS) entry which is preliminary data.</text>
</comment>
<comment type="catalytic activity">
    <reaction evidence="4">
        <text>(6S)-5-formyl-5,6,7,8-tetrahydrofolate + ATP = (6R)-5,10-methenyltetrahydrofolate + ADP + phosphate</text>
        <dbReference type="Rhea" id="RHEA:10488"/>
        <dbReference type="ChEBI" id="CHEBI:30616"/>
        <dbReference type="ChEBI" id="CHEBI:43474"/>
        <dbReference type="ChEBI" id="CHEBI:57455"/>
        <dbReference type="ChEBI" id="CHEBI:57457"/>
        <dbReference type="ChEBI" id="CHEBI:456216"/>
        <dbReference type="EC" id="6.3.3.2"/>
    </reaction>
</comment>
<keyword evidence="3 6" id="KW-0067">ATP-binding</keyword>
<evidence type="ECO:0000256" key="2">
    <source>
        <dbReference type="ARBA" id="ARBA00022741"/>
    </source>
</evidence>
<organism evidence="7 8">
    <name type="scientific">Arxiozyma heterogenica</name>
    <dbReference type="NCBI Taxonomy" id="278026"/>
    <lineage>
        <taxon>Eukaryota</taxon>
        <taxon>Fungi</taxon>
        <taxon>Dikarya</taxon>
        <taxon>Ascomycota</taxon>
        <taxon>Saccharomycotina</taxon>
        <taxon>Saccharomycetes</taxon>
        <taxon>Saccharomycetales</taxon>
        <taxon>Saccharomycetaceae</taxon>
        <taxon>Arxiozyma</taxon>
    </lineage>
</organism>
<evidence type="ECO:0000256" key="5">
    <source>
        <dbReference type="ARBA" id="ARBA00038966"/>
    </source>
</evidence>
<protein>
    <recommendedName>
        <fullName evidence="5">5-formyltetrahydrofolate cyclo-ligase</fullName>
        <ecNumber evidence="5">6.3.3.2</ecNumber>
    </recommendedName>
</protein>
<feature type="binding site" evidence="6">
    <location>
        <position position="64"/>
    </location>
    <ligand>
        <name>substrate</name>
    </ligand>
</feature>
<proteinExistence type="inferred from homology"/>
<dbReference type="InterPro" id="IPR024185">
    <property type="entry name" value="FTHF_cligase-like_sf"/>
</dbReference>
<dbReference type="PANTHER" id="PTHR23407:SF1">
    <property type="entry name" value="5-FORMYLTETRAHYDROFOLATE CYCLO-LIGASE"/>
    <property type="match status" value="1"/>
</dbReference>
<dbReference type="Gene3D" id="3.40.50.10420">
    <property type="entry name" value="NagB/RpiA/CoA transferase-like"/>
    <property type="match status" value="1"/>
</dbReference>
<keyword evidence="8" id="KW-1185">Reference proteome</keyword>
<dbReference type="GO" id="GO:0035999">
    <property type="term" value="P:tetrahydrofolate interconversion"/>
    <property type="evidence" value="ECO:0007669"/>
    <property type="project" value="TreeGrafter"/>
</dbReference>
<comment type="similarity">
    <text evidence="1">Belongs to the 5-formyltetrahydrofolate cyclo-ligase family.</text>
</comment>
<dbReference type="InterPro" id="IPR002698">
    <property type="entry name" value="FTHF_cligase"/>
</dbReference>
<dbReference type="PANTHER" id="PTHR23407">
    <property type="entry name" value="ATPASE INHIBITOR/5-FORMYLTETRAHYDROFOLATE CYCLO-LIGASE"/>
    <property type="match status" value="1"/>
</dbReference>
<sequence length="238" mass="27460">MFKKTLLRSQLRKVLKSIPKQDISEQSQKISKQLQSIITKYHKTASDSSLVRKIGCFLSMDQGEVDTKYMLEWLFHPGTQSNLTNIEVYLPRCTSTTETGQVKLRKHSESNTPIDHPHLTFHKVDSLDTINKWKPQGKYQLREPPREIPDPLPPQMDIMIVPGVAFNIRNGARMGWGAGYYDDFIKRYILRYKTRPLLIGVCLKQQIVPEVELEPHDQFMDCIVAGDGSVNWINKDFT</sequence>
<evidence type="ECO:0000256" key="6">
    <source>
        <dbReference type="PIRSR" id="PIRSR006806-1"/>
    </source>
</evidence>
<evidence type="ECO:0000256" key="4">
    <source>
        <dbReference type="ARBA" id="ARBA00036539"/>
    </source>
</evidence>
<feature type="binding site" evidence="6">
    <location>
        <begin position="173"/>
        <end position="181"/>
    </location>
    <ligand>
        <name>ATP</name>
        <dbReference type="ChEBI" id="CHEBI:30616"/>
    </ligand>
</feature>
<dbReference type="EMBL" id="JAWIZZ010000035">
    <property type="protein sequence ID" value="KAK5781444.1"/>
    <property type="molecule type" value="Genomic_DNA"/>
</dbReference>
<dbReference type="PIRSF" id="PIRSF006806">
    <property type="entry name" value="FTHF_cligase"/>
    <property type="match status" value="1"/>
</dbReference>
<reference evidence="8" key="1">
    <citation type="submission" date="2023-07" db="EMBL/GenBank/DDBJ databases">
        <title>A draft genome of Kazachstania heterogenica Y-27499.</title>
        <authorList>
            <person name="Donic C."/>
            <person name="Kralova J.S."/>
            <person name="Fidel L."/>
            <person name="Ben-Dor S."/>
            <person name="Jung S."/>
        </authorList>
    </citation>
    <scope>NUCLEOTIDE SEQUENCE [LARGE SCALE GENOMIC DNA]</scope>
    <source>
        <strain evidence="8">Y27499</strain>
    </source>
</reference>
<evidence type="ECO:0000256" key="1">
    <source>
        <dbReference type="ARBA" id="ARBA00010638"/>
    </source>
</evidence>
<dbReference type="Pfam" id="PF01812">
    <property type="entry name" value="5-FTHF_cyc-lig"/>
    <property type="match status" value="1"/>
</dbReference>
<feature type="binding site" evidence="6">
    <location>
        <begin position="4"/>
        <end position="8"/>
    </location>
    <ligand>
        <name>ATP</name>
        <dbReference type="ChEBI" id="CHEBI:30616"/>
    </ligand>
</feature>
<keyword evidence="2 6" id="KW-0547">Nucleotide-binding</keyword>
<evidence type="ECO:0000256" key="3">
    <source>
        <dbReference type="ARBA" id="ARBA00022840"/>
    </source>
</evidence>
<dbReference type="AlphaFoldDB" id="A0AAN7W557"/>